<dbReference type="AlphaFoldDB" id="D8Q4T6"/>
<keyword evidence="2" id="KW-1185">Reference proteome</keyword>
<dbReference type="Proteomes" id="UP000007431">
    <property type="component" value="Unassembled WGS sequence"/>
</dbReference>
<reference evidence="1 2" key="1">
    <citation type="journal article" date="2010" name="Nat. Biotechnol.">
        <title>Genome sequence of the model mushroom Schizophyllum commune.</title>
        <authorList>
            <person name="Ohm R.A."/>
            <person name="de Jong J.F."/>
            <person name="Lugones L.G."/>
            <person name="Aerts A."/>
            <person name="Kothe E."/>
            <person name="Stajich J.E."/>
            <person name="de Vries R.P."/>
            <person name="Record E."/>
            <person name="Levasseur A."/>
            <person name="Baker S.E."/>
            <person name="Bartholomew K.A."/>
            <person name="Coutinho P.M."/>
            <person name="Erdmann S."/>
            <person name="Fowler T.J."/>
            <person name="Gathman A.C."/>
            <person name="Lombard V."/>
            <person name="Henrissat B."/>
            <person name="Knabe N."/>
            <person name="Kuees U."/>
            <person name="Lilly W.W."/>
            <person name="Lindquist E."/>
            <person name="Lucas S."/>
            <person name="Magnuson J.K."/>
            <person name="Piumi F."/>
            <person name="Raudaskoski M."/>
            <person name="Salamov A."/>
            <person name="Schmutz J."/>
            <person name="Schwarze F.W.M.R."/>
            <person name="vanKuyk P.A."/>
            <person name="Horton J.S."/>
            <person name="Grigoriev I.V."/>
            <person name="Woesten H.A.B."/>
        </authorList>
    </citation>
    <scope>NUCLEOTIDE SEQUENCE [LARGE SCALE GENOMIC DNA]</scope>
    <source>
        <strain evidence="2">H4-8 / FGSC 9210</strain>
    </source>
</reference>
<proteinExistence type="predicted"/>
<gene>
    <name evidence="1" type="ORF">SCHCODRAFT_85205</name>
</gene>
<dbReference type="HOGENOM" id="CLU_063486_0_0_1"/>
<name>D8Q4T6_SCHCM</name>
<dbReference type="KEGG" id="scm:SCHCO_02626233"/>
<dbReference type="OMA" id="ILRYPIC"/>
<dbReference type="EMBL" id="GL377306">
    <property type="protein sequence ID" value="EFI96846.1"/>
    <property type="molecule type" value="Genomic_DNA"/>
</dbReference>
<protein>
    <submittedName>
        <fullName evidence="1">Uncharacterized protein</fullName>
    </submittedName>
</protein>
<organism evidence="2">
    <name type="scientific">Schizophyllum commune (strain H4-8 / FGSC 9210)</name>
    <name type="common">Split gill fungus</name>
    <dbReference type="NCBI Taxonomy" id="578458"/>
    <lineage>
        <taxon>Eukaryota</taxon>
        <taxon>Fungi</taxon>
        <taxon>Dikarya</taxon>
        <taxon>Basidiomycota</taxon>
        <taxon>Agaricomycotina</taxon>
        <taxon>Agaricomycetes</taxon>
        <taxon>Agaricomycetidae</taxon>
        <taxon>Agaricales</taxon>
        <taxon>Schizophyllaceae</taxon>
        <taxon>Schizophyllum</taxon>
    </lineage>
</organism>
<dbReference type="RefSeq" id="XP_003031749.1">
    <property type="nucleotide sequence ID" value="XM_003031703.1"/>
</dbReference>
<dbReference type="InParanoid" id="D8Q4T6"/>
<dbReference type="Gene3D" id="1.25.40.20">
    <property type="entry name" value="Ankyrin repeat-containing domain"/>
    <property type="match status" value="1"/>
</dbReference>
<dbReference type="OrthoDB" id="539213at2759"/>
<accession>D8Q4T6</accession>
<dbReference type="InterPro" id="IPR036770">
    <property type="entry name" value="Ankyrin_rpt-contain_sf"/>
</dbReference>
<dbReference type="eggNOG" id="ENOG502S7RX">
    <property type="taxonomic scope" value="Eukaryota"/>
</dbReference>
<dbReference type="VEuPathDB" id="FungiDB:SCHCODRAFT_02626233"/>
<dbReference type="GeneID" id="9589755"/>
<evidence type="ECO:0000313" key="1">
    <source>
        <dbReference type="EMBL" id="EFI96846.1"/>
    </source>
</evidence>
<sequence>MLDTLPVELLYEIQLFSLSSALPLTCKRLHSVFKCAPASYQAQYLMGRVCSSRDSEILTRALRYPVCSEAVLDIVCKAPILERVPQRPPELPKRLFRGLDPSKISRRKWTDRHHPLPFLRHMIARLPVPPDCNAHHGYALTRAVHAQFIPLVAFLLEHGASPKHKNGMAVQVAIRQRNLPLVRMLLEREGGTQKGKRRRMEDRTPVTKEMLRVAVKSDARDIVDYLTREKGCIPDMQTLMMMSSS</sequence>
<dbReference type="SUPFAM" id="SSF48403">
    <property type="entry name" value="Ankyrin repeat"/>
    <property type="match status" value="1"/>
</dbReference>
<evidence type="ECO:0000313" key="2">
    <source>
        <dbReference type="Proteomes" id="UP000007431"/>
    </source>
</evidence>